<dbReference type="Pfam" id="PF16911">
    <property type="entry name" value="PapA_C"/>
    <property type="match status" value="1"/>
</dbReference>
<feature type="domain" description="Phthiocerol/phthiodiolone dimycocerosyl transferase C-terminal" evidence="13">
    <location>
        <begin position="235"/>
        <end position="431"/>
    </location>
</feature>
<dbReference type="GO" id="GO:0016746">
    <property type="term" value="F:acyltransferase activity"/>
    <property type="evidence" value="ECO:0007669"/>
    <property type="project" value="UniProtKB-KW"/>
</dbReference>
<comment type="catalytic activity">
    <reaction evidence="1">
        <text>2 a mycocerosyl-[mycocerosic acid synthase] + a phthiocerol = a dimycocerosyl phthiocerol + 2 holo-[mycocerosic acid synthase].</text>
        <dbReference type="EC" id="2.3.1.282"/>
    </reaction>
</comment>
<evidence type="ECO:0000256" key="3">
    <source>
        <dbReference type="ARBA" id="ARBA00001907"/>
    </source>
</evidence>
<evidence type="ECO:0000256" key="5">
    <source>
        <dbReference type="ARBA" id="ARBA00012866"/>
    </source>
</evidence>
<dbReference type="PANTHER" id="PTHR28037:SF1">
    <property type="entry name" value="ALCOHOL O-ACETYLTRANSFERASE 1-RELATED"/>
    <property type="match status" value="1"/>
</dbReference>
<dbReference type="KEGG" id="samy:DB32_007603"/>
<accession>A0A0F6SHH5</accession>
<evidence type="ECO:0000256" key="7">
    <source>
        <dbReference type="ARBA" id="ARBA00022679"/>
    </source>
</evidence>
<dbReference type="SUPFAM" id="SSF52777">
    <property type="entry name" value="CoA-dependent acyltransferases"/>
    <property type="match status" value="2"/>
</dbReference>
<evidence type="ECO:0000259" key="13">
    <source>
        <dbReference type="Pfam" id="PF16911"/>
    </source>
</evidence>
<evidence type="ECO:0000256" key="12">
    <source>
        <dbReference type="SAM" id="MobiDB-lite"/>
    </source>
</evidence>
<keyword evidence="7" id="KW-0808">Transferase</keyword>
<evidence type="ECO:0000256" key="6">
    <source>
        <dbReference type="ARBA" id="ARBA00013449"/>
    </source>
</evidence>
<comment type="similarity">
    <text evidence="4">Belongs to the acyltransferase PapA5 family.</text>
</comment>
<dbReference type="InterPro" id="IPR052058">
    <property type="entry name" value="Alcohol_O-acetyltransferase"/>
</dbReference>
<keyword evidence="15" id="KW-1185">Reference proteome</keyword>
<evidence type="ECO:0000313" key="14">
    <source>
        <dbReference type="EMBL" id="AKF10454.1"/>
    </source>
</evidence>
<feature type="compositionally biased region" description="Basic and acidic residues" evidence="12">
    <location>
        <begin position="1"/>
        <end position="10"/>
    </location>
</feature>
<reference evidence="14 15" key="1">
    <citation type="submission" date="2015-03" db="EMBL/GenBank/DDBJ databases">
        <title>Genome assembly of Sandaracinus amylolyticus DSM 53668.</title>
        <authorList>
            <person name="Sharma G."/>
            <person name="Subramanian S."/>
        </authorList>
    </citation>
    <scope>NUCLEOTIDE SEQUENCE [LARGE SCALE GENOMIC DNA]</scope>
    <source>
        <strain evidence="14 15">DSM 53668</strain>
    </source>
</reference>
<evidence type="ECO:0000256" key="11">
    <source>
        <dbReference type="ARBA" id="ARBA00033407"/>
    </source>
</evidence>
<name>A0A0F6SHH5_9BACT</name>
<comment type="catalytic activity">
    <reaction evidence="2">
        <text>2 a mycocerosyl-[mycocerosic acid synthase] + a phenolphthiocerol = a dimycocerosyl phenolphthiocerol + 2 holo-[mycocerosic acid synthase].</text>
        <dbReference type="EC" id="2.3.1.282"/>
    </reaction>
</comment>
<evidence type="ECO:0000256" key="2">
    <source>
        <dbReference type="ARBA" id="ARBA00000625"/>
    </source>
</evidence>
<dbReference type="Proteomes" id="UP000034883">
    <property type="component" value="Chromosome"/>
</dbReference>
<comment type="catalytic activity">
    <reaction evidence="3">
        <text>2 a mycocerosyl-[mycocerosic acid synthase] + a phthiodiolone = a dimycocerosyl phthiodiolone + 2 holo-[mycocerosic acid synthase].</text>
        <dbReference type="EC" id="2.3.1.282"/>
    </reaction>
</comment>
<evidence type="ECO:0000313" key="15">
    <source>
        <dbReference type="Proteomes" id="UP000034883"/>
    </source>
</evidence>
<dbReference type="STRING" id="927083.DB32_007603"/>
<dbReference type="InterPro" id="IPR023213">
    <property type="entry name" value="CAT-like_dom_sf"/>
</dbReference>
<dbReference type="EMBL" id="CP011125">
    <property type="protein sequence ID" value="AKF10454.1"/>
    <property type="molecule type" value="Genomic_DNA"/>
</dbReference>
<proteinExistence type="inferred from homology"/>
<evidence type="ECO:0000256" key="9">
    <source>
        <dbReference type="ARBA" id="ARBA00030465"/>
    </source>
</evidence>
<protein>
    <recommendedName>
        <fullName evidence="6">Phthiocerol/phthiodiolone dimycocerosyl transferase</fullName>
        <ecNumber evidence="5">2.3.1.282</ecNumber>
    </recommendedName>
    <alternativeName>
        <fullName evidence="11">Acyltransferase PapA5</fullName>
    </alternativeName>
    <alternativeName>
        <fullName evidence="9">Phthiocerol/phthiodiolone O-acyltransferase</fullName>
    </alternativeName>
    <alternativeName>
        <fullName evidence="10">Polyketide synthase-associated protein A5</fullName>
    </alternativeName>
</protein>
<dbReference type="EC" id="2.3.1.282" evidence="5"/>
<sequence>MDVNDDDRTARGPRRSASWSQRDARAHGTLRDVTSTRATNLTERMTDALDRCFTMDFSTLARVHGELDERAIPDALRALSQRHPLLSARVIRRAGLATQFALGEAPPIALSFRDAQDAWASFSYRHRVWDDAGPRGVLDVVRHGPHERTFVLTLHHLVSDGRSGVMVMRDLLRLLGEPGRALPPVESPGQAAYYPEPVRGWRRLRPTLAALSAMQRPPQPVRLRPDALATPDESEVVVRPIVIDPERTEALTRAARETGATLHGLVSAALAMAVAREMERGEVVLDVMHPVDLRRRVPEMPRDVVGYYVSSVSTRLRTDPAGDPLALAREATNGVRRAIDAGEHWTSAPGGGAVIVAATQLMGRALTSSLLPKHVFTGALAVTNLGVLEQLGLEHAYGPLEVRACGFAAAPSILGSLLAAVSTFRGTLTIAVGHTVPLISRERGERIAAHTEEILARAADRAALSLAG</sequence>
<evidence type="ECO:0000256" key="8">
    <source>
        <dbReference type="ARBA" id="ARBA00023315"/>
    </source>
</evidence>
<organism evidence="14 15">
    <name type="scientific">Sandaracinus amylolyticus</name>
    <dbReference type="NCBI Taxonomy" id="927083"/>
    <lineage>
        <taxon>Bacteria</taxon>
        <taxon>Pseudomonadati</taxon>
        <taxon>Myxococcota</taxon>
        <taxon>Polyangia</taxon>
        <taxon>Polyangiales</taxon>
        <taxon>Sandaracinaceae</taxon>
        <taxon>Sandaracinus</taxon>
    </lineage>
</organism>
<gene>
    <name evidence="14" type="ORF">DB32_007603</name>
</gene>
<evidence type="ECO:0000256" key="4">
    <source>
        <dbReference type="ARBA" id="ARBA00006558"/>
    </source>
</evidence>
<dbReference type="InterPro" id="IPR031641">
    <property type="entry name" value="PapA_C"/>
</dbReference>
<dbReference type="PANTHER" id="PTHR28037">
    <property type="entry name" value="ALCOHOL O-ACETYLTRANSFERASE 1-RELATED"/>
    <property type="match status" value="1"/>
</dbReference>
<dbReference type="AlphaFoldDB" id="A0A0F6SHH5"/>
<keyword evidence="8" id="KW-0012">Acyltransferase</keyword>
<feature type="region of interest" description="Disordered" evidence="12">
    <location>
        <begin position="1"/>
        <end position="29"/>
    </location>
</feature>
<dbReference type="Gene3D" id="3.30.559.30">
    <property type="entry name" value="Nonribosomal peptide synthetase, condensation domain"/>
    <property type="match status" value="1"/>
</dbReference>
<evidence type="ECO:0000256" key="10">
    <source>
        <dbReference type="ARBA" id="ARBA00032317"/>
    </source>
</evidence>
<dbReference type="Gene3D" id="3.30.559.10">
    <property type="entry name" value="Chloramphenicol acetyltransferase-like domain"/>
    <property type="match status" value="1"/>
</dbReference>
<evidence type="ECO:0000256" key="1">
    <source>
        <dbReference type="ARBA" id="ARBA00000026"/>
    </source>
</evidence>